<dbReference type="AlphaFoldDB" id="A0A916U7K2"/>
<keyword evidence="2" id="KW-1133">Transmembrane helix</keyword>
<feature type="transmembrane region" description="Helical" evidence="2">
    <location>
        <begin position="112"/>
        <end position="133"/>
    </location>
</feature>
<reference evidence="3" key="2">
    <citation type="submission" date="2020-09" db="EMBL/GenBank/DDBJ databases">
        <authorList>
            <person name="Sun Q."/>
            <person name="Zhou Y."/>
        </authorList>
    </citation>
    <scope>NUCLEOTIDE SEQUENCE</scope>
    <source>
        <strain evidence="3">CGMCC 1.12919</strain>
    </source>
</reference>
<dbReference type="Proteomes" id="UP000637002">
    <property type="component" value="Unassembled WGS sequence"/>
</dbReference>
<evidence type="ECO:0000256" key="2">
    <source>
        <dbReference type="SAM" id="Phobius"/>
    </source>
</evidence>
<dbReference type="InterPro" id="IPR032820">
    <property type="entry name" value="ATPase_put"/>
</dbReference>
<evidence type="ECO:0008006" key="5">
    <source>
        <dbReference type="Google" id="ProtNLM"/>
    </source>
</evidence>
<dbReference type="EMBL" id="BMGG01000003">
    <property type="protein sequence ID" value="GGC62725.1"/>
    <property type="molecule type" value="Genomic_DNA"/>
</dbReference>
<organism evidence="3 4">
    <name type="scientific">Chelatococcus reniformis</name>
    <dbReference type="NCBI Taxonomy" id="1494448"/>
    <lineage>
        <taxon>Bacteria</taxon>
        <taxon>Pseudomonadati</taxon>
        <taxon>Pseudomonadota</taxon>
        <taxon>Alphaproteobacteria</taxon>
        <taxon>Hyphomicrobiales</taxon>
        <taxon>Chelatococcaceae</taxon>
        <taxon>Chelatococcus</taxon>
    </lineage>
</organism>
<evidence type="ECO:0000313" key="4">
    <source>
        <dbReference type="Proteomes" id="UP000637002"/>
    </source>
</evidence>
<keyword evidence="2" id="KW-0812">Transmembrane</keyword>
<feature type="region of interest" description="Disordered" evidence="1">
    <location>
        <begin position="57"/>
        <end position="82"/>
    </location>
</feature>
<feature type="compositionally biased region" description="Basic and acidic residues" evidence="1">
    <location>
        <begin position="57"/>
        <end position="72"/>
    </location>
</feature>
<name>A0A916U7K2_9HYPH</name>
<gene>
    <name evidence="3" type="ORF">GCM10010994_21660</name>
</gene>
<comment type="caution">
    <text evidence="3">The sequence shown here is derived from an EMBL/GenBank/DDBJ whole genome shotgun (WGS) entry which is preliminary data.</text>
</comment>
<proteinExistence type="predicted"/>
<sequence>MVPAAEGGIGPGILPCSAGFAMTGDTTRDGGGANTDAAKAVNTDADLSRRLSRLDQELGQRRAADARDKAADADPEAGPSPLARGFRLSAEFVAGVGAGAILGWLLDRVLGSSPWGMIVLLMLGFCAGIYNVLRAAGHLRSGTGPSA</sequence>
<keyword evidence="4" id="KW-1185">Reference proteome</keyword>
<evidence type="ECO:0000256" key="1">
    <source>
        <dbReference type="SAM" id="MobiDB-lite"/>
    </source>
</evidence>
<evidence type="ECO:0000313" key="3">
    <source>
        <dbReference type="EMBL" id="GGC62725.1"/>
    </source>
</evidence>
<dbReference type="Pfam" id="PF09527">
    <property type="entry name" value="ATPase_gene1"/>
    <property type="match status" value="1"/>
</dbReference>
<accession>A0A916U7K2</accession>
<reference evidence="3" key="1">
    <citation type="journal article" date="2014" name="Int. J. Syst. Evol. Microbiol.">
        <title>Complete genome sequence of Corynebacterium casei LMG S-19264T (=DSM 44701T), isolated from a smear-ripened cheese.</title>
        <authorList>
            <consortium name="US DOE Joint Genome Institute (JGI-PGF)"/>
            <person name="Walter F."/>
            <person name="Albersmeier A."/>
            <person name="Kalinowski J."/>
            <person name="Ruckert C."/>
        </authorList>
    </citation>
    <scope>NUCLEOTIDE SEQUENCE</scope>
    <source>
        <strain evidence="3">CGMCC 1.12919</strain>
    </source>
</reference>
<protein>
    <recommendedName>
        <fullName evidence="5">ATP synthase protein I</fullName>
    </recommendedName>
</protein>
<keyword evidence="2" id="KW-0472">Membrane</keyword>